<dbReference type="GO" id="GO:0046872">
    <property type="term" value="F:metal ion binding"/>
    <property type="evidence" value="ECO:0007669"/>
    <property type="project" value="UniProtKB-KW"/>
</dbReference>
<dbReference type="InterPro" id="IPR007202">
    <property type="entry name" value="4Fe-4S_dom"/>
</dbReference>
<keyword evidence="2" id="KW-0004">4Fe-4S</keyword>
<organism evidence="11 12">
    <name type="scientific">Candidatus Pelethenecus faecipullorum</name>
    <dbReference type="NCBI Taxonomy" id="2840900"/>
    <lineage>
        <taxon>Bacteria</taxon>
        <taxon>Bacillati</taxon>
        <taxon>Mycoplasmatota</taxon>
        <taxon>Mollicutes</taxon>
        <taxon>Candidatus Pelethenecus</taxon>
    </lineage>
</organism>
<keyword evidence="4" id="KW-0677">Repeat</keyword>
<dbReference type="AlphaFoldDB" id="A0A9D1KJQ5"/>
<dbReference type="Gene3D" id="1.10.15.40">
    <property type="entry name" value="Electron transport complex subunit B, putative Fe-S cluster"/>
    <property type="match status" value="1"/>
</dbReference>
<evidence type="ECO:0000313" key="12">
    <source>
        <dbReference type="Proteomes" id="UP000886758"/>
    </source>
</evidence>
<feature type="domain" description="4Fe-4S" evidence="10">
    <location>
        <begin position="31"/>
        <end position="91"/>
    </location>
</feature>
<keyword evidence="3" id="KW-0479">Metal-binding</keyword>
<dbReference type="NCBIfam" id="TIGR01944">
    <property type="entry name" value="rnfB"/>
    <property type="match status" value="1"/>
</dbReference>
<keyword evidence="6" id="KW-0249">Electron transport</keyword>
<evidence type="ECO:0000256" key="7">
    <source>
        <dbReference type="ARBA" id="ARBA00023004"/>
    </source>
</evidence>
<evidence type="ECO:0000256" key="4">
    <source>
        <dbReference type="ARBA" id="ARBA00022737"/>
    </source>
</evidence>
<accession>A0A9D1KJQ5</accession>
<evidence type="ECO:0000256" key="1">
    <source>
        <dbReference type="ARBA" id="ARBA00022448"/>
    </source>
</evidence>
<keyword evidence="9" id="KW-0472">Membrane</keyword>
<sequence length="106" mass="11060">MEIIIAVAILAGLGVLLGFGLAVAAKVLYVKPDTRVEDISAILPNANCGACGYPGCAGYAEAIVSQTAESLNLCKPGLKSGVPEKIRHYLDEHPNEDGTVNPIKLK</sequence>
<dbReference type="PANTHER" id="PTHR43560:SF1">
    <property type="entry name" value="ION-TRANSLOCATING OXIDOREDUCTASE COMPLEX SUBUNIT B"/>
    <property type="match status" value="1"/>
</dbReference>
<evidence type="ECO:0000256" key="6">
    <source>
        <dbReference type="ARBA" id="ARBA00022982"/>
    </source>
</evidence>
<evidence type="ECO:0000259" key="10">
    <source>
        <dbReference type="PROSITE" id="PS51656"/>
    </source>
</evidence>
<keyword evidence="7" id="KW-0408">Iron</keyword>
<keyword evidence="1" id="KW-0813">Transport</keyword>
<evidence type="ECO:0000313" key="11">
    <source>
        <dbReference type="EMBL" id="HIT49504.1"/>
    </source>
</evidence>
<dbReference type="GO" id="GO:0009055">
    <property type="term" value="F:electron transfer activity"/>
    <property type="evidence" value="ECO:0007669"/>
    <property type="project" value="InterPro"/>
</dbReference>
<dbReference type="Proteomes" id="UP000886758">
    <property type="component" value="Unassembled WGS sequence"/>
</dbReference>
<proteinExistence type="predicted"/>
<dbReference type="InterPro" id="IPR010207">
    <property type="entry name" value="Elect_transpt_cplx_RnfB/RsxB"/>
</dbReference>
<evidence type="ECO:0000256" key="8">
    <source>
        <dbReference type="ARBA" id="ARBA00023014"/>
    </source>
</evidence>
<gene>
    <name evidence="11" type="ORF">IAD46_00605</name>
</gene>
<dbReference type="EMBL" id="DVLF01000021">
    <property type="protein sequence ID" value="HIT49504.1"/>
    <property type="molecule type" value="Genomic_DNA"/>
</dbReference>
<protein>
    <submittedName>
        <fullName evidence="11">RnfABCDGE type electron transport complex subunit B</fullName>
    </submittedName>
</protein>
<dbReference type="PROSITE" id="PS51656">
    <property type="entry name" value="4FE4S"/>
    <property type="match status" value="1"/>
</dbReference>
<evidence type="ECO:0000256" key="2">
    <source>
        <dbReference type="ARBA" id="ARBA00022485"/>
    </source>
</evidence>
<comment type="caution">
    <text evidence="11">The sequence shown here is derived from an EMBL/GenBank/DDBJ whole genome shotgun (WGS) entry which is preliminary data.</text>
</comment>
<evidence type="ECO:0000256" key="3">
    <source>
        <dbReference type="ARBA" id="ARBA00022723"/>
    </source>
</evidence>
<keyword evidence="5" id="KW-1278">Translocase</keyword>
<keyword evidence="8" id="KW-0411">Iron-sulfur</keyword>
<reference evidence="11" key="1">
    <citation type="submission" date="2020-10" db="EMBL/GenBank/DDBJ databases">
        <authorList>
            <person name="Gilroy R."/>
        </authorList>
    </citation>
    <scope>NUCLEOTIDE SEQUENCE</scope>
    <source>
        <strain evidence="11">ChiW17-6978</strain>
    </source>
</reference>
<evidence type="ECO:0000256" key="5">
    <source>
        <dbReference type="ARBA" id="ARBA00022967"/>
    </source>
</evidence>
<reference evidence="11" key="2">
    <citation type="journal article" date="2021" name="PeerJ">
        <title>Extensive microbial diversity within the chicken gut microbiome revealed by metagenomics and culture.</title>
        <authorList>
            <person name="Gilroy R."/>
            <person name="Ravi A."/>
            <person name="Getino M."/>
            <person name="Pursley I."/>
            <person name="Horton D.L."/>
            <person name="Alikhan N.F."/>
            <person name="Baker D."/>
            <person name="Gharbi K."/>
            <person name="Hall N."/>
            <person name="Watson M."/>
            <person name="Adriaenssens E.M."/>
            <person name="Foster-Nyarko E."/>
            <person name="Jarju S."/>
            <person name="Secka A."/>
            <person name="Antonio M."/>
            <person name="Oren A."/>
            <person name="Chaudhuri R.R."/>
            <person name="La Ragione R."/>
            <person name="Hildebrand F."/>
            <person name="Pallen M.J."/>
        </authorList>
    </citation>
    <scope>NUCLEOTIDE SEQUENCE</scope>
    <source>
        <strain evidence="11">ChiW17-6978</strain>
    </source>
</reference>
<dbReference type="InterPro" id="IPR050395">
    <property type="entry name" value="4Fe4S_Ferredoxin_RnfB"/>
</dbReference>
<name>A0A9D1KJQ5_9MOLU</name>
<dbReference type="PANTHER" id="PTHR43560">
    <property type="entry name" value="ION-TRANSLOCATING OXIDOREDUCTASE COMPLEX SUBUNIT B"/>
    <property type="match status" value="1"/>
</dbReference>
<dbReference type="GO" id="GO:0051539">
    <property type="term" value="F:4 iron, 4 sulfur cluster binding"/>
    <property type="evidence" value="ECO:0007669"/>
    <property type="project" value="UniProtKB-KW"/>
</dbReference>
<evidence type="ECO:0000256" key="9">
    <source>
        <dbReference type="ARBA" id="ARBA00023136"/>
    </source>
</evidence>
<dbReference type="Pfam" id="PF04060">
    <property type="entry name" value="FeS"/>
    <property type="match status" value="1"/>
</dbReference>